<proteinExistence type="predicted"/>
<organism evidence="1">
    <name type="scientific">uncultured bacterium Contig575</name>
    <dbReference type="NCBI Taxonomy" id="1393592"/>
    <lineage>
        <taxon>Bacteria</taxon>
        <taxon>environmental samples</taxon>
    </lineage>
</organism>
<dbReference type="EMBL" id="KC246791">
    <property type="protein sequence ID" value="AHF24357.1"/>
    <property type="molecule type" value="Genomic_DNA"/>
</dbReference>
<evidence type="ECO:0000313" key="1">
    <source>
        <dbReference type="EMBL" id="AHF24357.1"/>
    </source>
</evidence>
<reference evidence="1" key="1">
    <citation type="journal article" date="2013" name="PLoS ONE">
        <title>Metagenomic insights into the carbohydrate-active enzymes carried by the microorganisms adhering to solid digesta in the rumen of cows.</title>
        <authorList>
            <person name="Wang L."/>
            <person name="Hatem A."/>
            <person name="Catalyurek U.V."/>
            <person name="Morrison M."/>
            <person name="Yu Z."/>
        </authorList>
    </citation>
    <scope>NUCLEOTIDE SEQUENCE</scope>
</reference>
<protein>
    <submittedName>
        <fullName evidence="1">Uncharacterized protein</fullName>
    </submittedName>
</protein>
<sequence>MLDYTDPEDFYEDYADEFDSYEDAEDYYYEHGGEW</sequence>
<dbReference type="AlphaFoldDB" id="W0FNJ8"/>
<name>W0FNJ8_9BACT</name>
<accession>W0FNJ8</accession>